<sequence>MPIPFTRQRDCGVSHYNSPLLAVFPKKVKEYAVPLETWPTITSGRLNPHIHEYSYNSKLEHASVFEKSGRYFIIYFSAGGGVAPRGCRYDVKISRGPMRRPPPPMAPLTSLVIWAQSQKLRETPIKQSRGLFVLLTKSVFLTPKYSLVKSTDSKGQCEPGLDGFDSGRKTQESCVCTKRQFAVPWRPYAMALPF</sequence>
<organism evidence="1 2">
    <name type="scientific">Eumeta variegata</name>
    <name type="common">Bagworm moth</name>
    <name type="synonym">Eumeta japonica</name>
    <dbReference type="NCBI Taxonomy" id="151549"/>
    <lineage>
        <taxon>Eukaryota</taxon>
        <taxon>Metazoa</taxon>
        <taxon>Ecdysozoa</taxon>
        <taxon>Arthropoda</taxon>
        <taxon>Hexapoda</taxon>
        <taxon>Insecta</taxon>
        <taxon>Pterygota</taxon>
        <taxon>Neoptera</taxon>
        <taxon>Endopterygota</taxon>
        <taxon>Lepidoptera</taxon>
        <taxon>Glossata</taxon>
        <taxon>Ditrysia</taxon>
        <taxon>Tineoidea</taxon>
        <taxon>Psychidae</taxon>
        <taxon>Oiketicinae</taxon>
        <taxon>Eumeta</taxon>
    </lineage>
</organism>
<reference evidence="1 2" key="1">
    <citation type="journal article" date="2019" name="Commun. Biol.">
        <title>The bagworm genome reveals a unique fibroin gene that provides high tensile strength.</title>
        <authorList>
            <person name="Kono N."/>
            <person name="Nakamura H."/>
            <person name="Ohtoshi R."/>
            <person name="Tomita M."/>
            <person name="Numata K."/>
            <person name="Arakawa K."/>
        </authorList>
    </citation>
    <scope>NUCLEOTIDE SEQUENCE [LARGE SCALE GENOMIC DNA]</scope>
</reference>
<comment type="caution">
    <text evidence="1">The sequence shown here is derived from an EMBL/GenBank/DDBJ whole genome shotgun (WGS) entry which is preliminary data.</text>
</comment>
<dbReference type="EMBL" id="BGZK01000636">
    <property type="protein sequence ID" value="GBP53937.1"/>
    <property type="molecule type" value="Genomic_DNA"/>
</dbReference>
<proteinExistence type="predicted"/>
<protein>
    <submittedName>
        <fullName evidence="1">Uncharacterized protein</fullName>
    </submittedName>
</protein>
<evidence type="ECO:0000313" key="1">
    <source>
        <dbReference type="EMBL" id="GBP53937.1"/>
    </source>
</evidence>
<dbReference type="AlphaFoldDB" id="A0A4C1WUZ9"/>
<gene>
    <name evidence="1" type="ORF">EVAR_96615_1</name>
</gene>
<evidence type="ECO:0000313" key="2">
    <source>
        <dbReference type="Proteomes" id="UP000299102"/>
    </source>
</evidence>
<dbReference type="OrthoDB" id="7025731at2759"/>
<dbReference type="Proteomes" id="UP000299102">
    <property type="component" value="Unassembled WGS sequence"/>
</dbReference>
<accession>A0A4C1WUZ9</accession>
<name>A0A4C1WUZ9_EUMVA</name>
<keyword evidence="2" id="KW-1185">Reference proteome</keyword>